<organism evidence="11 12">
    <name type="scientific">Saprolegnia parasitica (strain CBS 223.65)</name>
    <dbReference type="NCBI Taxonomy" id="695850"/>
    <lineage>
        <taxon>Eukaryota</taxon>
        <taxon>Sar</taxon>
        <taxon>Stramenopiles</taxon>
        <taxon>Oomycota</taxon>
        <taxon>Saprolegniomycetes</taxon>
        <taxon>Saprolegniales</taxon>
        <taxon>Saprolegniaceae</taxon>
        <taxon>Saprolegnia</taxon>
    </lineage>
</organism>
<dbReference type="PANTHER" id="PTHR23079">
    <property type="entry name" value="RNA-DEPENDENT RNA POLYMERASE"/>
    <property type="match status" value="1"/>
</dbReference>
<keyword evidence="12" id="KW-1185">Reference proteome</keyword>
<keyword evidence="2 8" id="KW-0696">RNA-directed RNA polymerase</keyword>
<proteinExistence type="inferred from homology"/>
<keyword evidence="5 8" id="KW-0694">RNA-binding</keyword>
<dbReference type="InterPro" id="IPR058752">
    <property type="entry name" value="RDRP_C_head"/>
</dbReference>
<dbReference type="Pfam" id="PF05183">
    <property type="entry name" value="RdRP"/>
    <property type="match status" value="1"/>
</dbReference>
<evidence type="ECO:0000256" key="6">
    <source>
        <dbReference type="ARBA" id="ARBA00023158"/>
    </source>
</evidence>
<dbReference type="EC" id="2.7.7.48" evidence="8"/>
<dbReference type="PANTHER" id="PTHR23079:SF55">
    <property type="entry name" value="RNA-DIRECTED RNA POLYMERASE"/>
    <property type="match status" value="1"/>
</dbReference>
<dbReference type="EMBL" id="KK583192">
    <property type="protein sequence ID" value="KDO33732.1"/>
    <property type="molecule type" value="Genomic_DNA"/>
</dbReference>
<evidence type="ECO:0000259" key="9">
    <source>
        <dbReference type="Pfam" id="PF05183"/>
    </source>
</evidence>
<dbReference type="InterPro" id="IPR007855">
    <property type="entry name" value="RDRP"/>
</dbReference>
<gene>
    <name evidence="11" type="ORF">SPRG_22099</name>
</gene>
<comment type="catalytic activity">
    <reaction evidence="7 8">
        <text>RNA(n) + a ribonucleoside 5'-triphosphate = RNA(n+1) + diphosphate</text>
        <dbReference type="Rhea" id="RHEA:21248"/>
        <dbReference type="Rhea" id="RHEA-COMP:14527"/>
        <dbReference type="Rhea" id="RHEA-COMP:17342"/>
        <dbReference type="ChEBI" id="CHEBI:33019"/>
        <dbReference type="ChEBI" id="CHEBI:61557"/>
        <dbReference type="ChEBI" id="CHEBI:140395"/>
        <dbReference type="EC" id="2.7.7.48"/>
    </reaction>
</comment>
<dbReference type="KEGG" id="spar:SPRG_22099"/>
<keyword evidence="4 8" id="KW-0548">Nucleotidyltransferase</keyword>
<evidence type="ECO:0000313" key="12">
    <source>
        <dbReference type="Proteomes" id="UP000030745"/>
    </source>
</evidence>
<keyword evidence="6" id="KW-0943">RNA-mediated gene silencing</keyword>
<dbReference type="OMA" id="RYVFEWI"/>
<dbReference type="GeneID" id="24142482"/>
<sequence length="831" mass="90203">MYLCYQLVLSTSTPSDVLDVLRRMGLEHVAFVEAALPRLLLAPHVALPVSDWSGGFDTLLAPLSDAIKYALHVLLSNHVIVLTHAAQVSALVSSLQASTISAAAILRLAHWRHRRTSSAWRKLLATIAAPPPPPRPDPPGVVRVRRVLVTPLRIVVDVPDLDASNRVLRLYAAHLDRFVRATFVDEHYGSVHRVKRDMPHRIASIVRDGFYIAGAHYVFLGYSNAQLRSQSAWFYNAPTMGDASAPSVAEIHASLGDFLAIPTVGKRGARLGQAFSGTTTAVVVPITETLRVPDMERNGFCFSDGVGMISVTLAATVASALRLMTVPSAFQIRYGGHKGVVSVNPALSGNVSMALRPSMCKFESTHVALEICSTASRMSCYLNRKLISVLSARGVKDATFLALYDDMLASLDACLGSAAAATQLVATHDPSSPIAKLLAAGVGLDDRYVFEWIGVLRSRLLRNVELKARILVPNGVNLVGVVDETQSLPAHTVFFQTRSGPNPAFGSSVAVGRCPCLHPGDIQCLTLVDAPALRHLYDVLVFSSAGDRPDPDTMAGGDLDGDVYFCIWDPRLLPTTVYPPMEAAMAATPPTSVDPTMNAIGRFYVDYLMNDNLGQIANTHVVLCDLSPLGACDPLALAFASAHAVAVDYAKSGIPASIPKYPPMDVYPDFMDKPDKGTARLVEPTCHARMLGCLAPGFEIYQSDAREMFVDYTLALYDVATRFEVATEAELVSGYVRHLSAKVCRTRGAKATDDTLERLRLAVRRVQKEFTDVFWAEFSDPTDDDVRVLQKASAWYHCAYTYVWPSGHAPYLSFGWLALGPMCHLVRGSQS</sequence>
<evidence type="ECO:0000256" key="8">
    <source>
        <dbReference type="RuleBase" id="RU363098"/>
    </source>
</evidence>
<dbReference type="Proteomes" id="UP000030745">
    <property type="component" value="Unassembled WGS sequence"/>
</dbReference>
<dbReference type="AlphaFoldDB" id="A0A067D3Z6"/>
<protein>
    <recommendedName>
        <fullName evidence="8">RNA-dependent RNA polymerase</fullName>
        <ecNumber evidence="8">2.7.7.48</ecNumber>
    </recommendedName>
</protein>
<dbReference type="InterPro" id="IPR057596">
    <property type="entry name" value="RDRP_core"/>
</dbReference>
<dbReference type="VEuPathDB" id="FungiDB:SPRG_22099"/>
<evidence type="ECO:0000256" key="7">
    <source>
        <dbReference type="ARBA" id="ARBA00048744"/>
    </source>
</evidence>
<comment type="similarity">
    <text evidence="1 8">Belongs to the RdRP family.</text>
</comment>
<evidence type="ECO:0000256" key="2">
    <source>
        <dbReference type="ARBA" id="ARBA00022484"/>
    </source>
</evidence>
<evidence type="ECO:0000256" key="3">
    <source>
        <dbReference type="ARBA" id="ARBA00022679"/>
    </source>
</evidence>
<dbReference type="GO" id="GO:0003968">
    <property type="term" value="F:RNA-directed RNA polymerase activity"/>
    <property type="evidence" value="ECO:0007669"/>
    <property type="project" value="UniProtKB-KW"/>
</dbReference>
<evidence type="ECO:0000256" key="5">
    <source>
        <dbReference type="ARBA" id="ARBA00022884"/>
    </source>
</evidence>
<feature type="domain" description="RDRP C-terminal head" evidence="10">
    <location>
        <begin position="696"/>
        <end position="825"/>
    </location>
</feature>
<keyword evidence="3 8" id="KW-0808">Transferase</keyword>
<dbReference type="Pfam" id="PF26253">
    <property type="entry name" value="RdRP_head"/>
    <property type="match status" value="1"/>
</dbReference>
<dbReference type="GO" id="GO:0003723">
    <property type="term" value="F:RNA binding"/>
    <property type="evidence" value="ECO:0007669"/>
    <property type="project" value="UniProtKB-KW"/>
</dbReference>
<dbReference type="RefSeq" id="XP_012195777.1">
    <property type="nucleotide sequence ID" value="XM_012340387.1"/>
</dbReference>
<dbReference type="GO" id="GO:0031380">
    <property type="term" value="C:nuclear RNA-directed RNA polymerase complex"/>
    <property type="evidence" value="ECO:0007669"/>
    <property type="project" value="TreeGrafter"/>
</dbReference>
<accession>A0A067D3Z6</accession>
<evidence type="ECO:0000313" key="11">
    <source>
        <dbReference type="EMBL" id="KDO33732.1"/>
    </source>
</evidence>
<reference evidence="11 12" key="1">
    <citation type="journal article" date="2013" name="PLoS Genet.">
        <title>Distinctive expansion of potential virulence genes in the genome of the oomycete fish pathogen Saprolegnia parasitica.</title>
        <authorList>
            <person name="Jiang R.H."/>
            <person name="de Bruijn I."/>
            <person name="Haas B.J."/>
            <person name="Belmonte R."/>
            <person name="Lobach L."/>
            <person name="Christie J."/>
            <person name="van den Ackerveken G."/>
            <person name="Bottin A."/>
            <person name="Bulone V."/>
            <person name="Diaz-Moreno S.M."/>
            <person name="Dumas B."/>
            <person name="Fan L."/>
            <person name="Gaulin E."/>
            <person name="Govers F."/>
            <person name="Grenville-Briggs L.J."/>
            <person name="Horner N.R."/>
            <person name="Levin J.Z."/>
            <person name="Mammella M."/>
            <person name="Meijer H.J."/>
            <person name="Morris P."/>
            <person name="Nusbaum C."/>
            <person name="Oome S."/>
            <person name="Phillips A.J."/>
            <person name="van Rooyen D."/>
            <person name="Rzeszutek E."/>
            <person name="Saraiva M."/>
            <person name="Secombes C.J."/>
            <person name="Seidl M.F."/>
            <person name="Snel B."/>
            <person name="Stassen J.H."/>
            <person name="Sykes S."/>
            <person name="Tripathy S."/>
            <person name="van den Berg H."/>
            <person name="Vega-Arreguin J.C."/>
            <person name="Wawra S."/>
            <person name="Young S.K."/>
            <person name="Zeng Q."/>
            <person name="Dieguez-Uribeondo J."/>
            <person name="Russ C."/>
            <person name="Tyler B.M."/>
            <person name="van West P."/>
        </authorList>
    </citation>
    <scope>NUCLEOTIDE SEQUENCE [LARGE SCALE GENOMIC DNA]</scope>
    <source>
        <strain evidence="11 12">CBS 223.65</strain>
    </source>
</reference>
<evidence type="ECO:0000256" key="4">
    <source>
        <dbReference type="ARBA" id="ARBA00022695"/>
    </source>
</evidence>
<name>A0A067D3Z6_SAPPC</name>
<feature type="domain" description="RDRP core" evidence="9">
    <location>
        <begin position="149"/>
        <end position="675"/>
    </location>
</feature>
<dbReference type="GO" id="GO:0030422">
    <property type="term" value="P:siRNA processing"/>
    <property type="evidence" value="ECO:0007669"/>
    <property type="project" value="TreeGrafter"/>
</dbReference>
<evidence type="ECO:0000259" key="10">
    <source>
        <dbReference type="Pfam" id="PF26253"/>
    </source>
</evidence>
<evidence type="ECO:0000256" key="1">
    <source>
        <dbReference type="ARBA" id="ARBA00005762"/>
    </source>
</evidence>
<dbReference type="OrthoDB" id="97541at2759"/>